<dbReference type="GeneID" id="5003476"/>
<dbReference type="GO" id="GO:0006007">
    <property type="term" value="P:glucose catabolic process"/>
    <property type="evidence" value="ECO:0007669"/>
    <property type="project" value="InterPro"/>
</dbReference>
<gene>
    <name evidence="15" type="ORF">OSTLU_33106</name>
</gene>
<keyword evidence="9" id="KW-0413">Isomerase</keyword>
<dbReference type="EC" id="5.4.2.12" evidence="5"/>
<evidence type="ECO:0000256" key="5">
    <source>
        <dbReference type="ARBA" id="ARBA00012026"/>
    </source>
</evidence>
<dbReference type="PANTHER" id="PTHR31637">
    <property type="entry name" value="2,3-BISPHOSPHOGLYCERATE-INDEPENDENT PHOSPHOGLYCERATE MUTASE"/>
    <property type="match status" value="1"/>
</dbReference>
<reference evidence="15 16" key="1">
    <citation type="journal article" date="2007" name="Proc. Natl. Acad. Sci. U.S.A.">
        <title>The tiny eukaryote Ostreococcus provides genomic insights into the paradox of plankton speciation.</title>
        <authorList>
            <person name="Palenik B."/>
            <person name="Grimwood J."/>
            <person name="Aerts A."/>
            <person name="Rouze P."/>
            <person name="Salamov A."/>
            <person name="Putnam N."/>
            <person name="Dupont C."/>
            <person name="Jorgensen R."/>
            <person name="Derelle E."/>
            <person name="Rombauts S."/>
            <person name="Zhou K."/>
            <person name="Otillar R."/>
            <person name="Merchant S.S."/>
            <person name="Podell S."/>
            <person name="Gaasterland T."/>
            <person name="Napoli C."/>
            <person name="Gendler K."/>
            <person name="Manuell A."/>
            <person name="Tai V."/>
            <person name="Vallon O."/>
            <person name="Piganeau G."/>
            <person name="Jancek S."/>
            <person name="Heijde M."/>
            <person name="Jabbari K."/>
            <person name="Bowler C."/>
            <person name="Lohr M."/>
            <person name="Robbens S."/>
            <person name="Werner G."/>
            <person name="Dubchak I."/>
            <person name="Pazour G.J."/>
            <person name="Ren Q."/>
            <person name="Paulsen I."/>
            <person name="Delwiche C."/>
            <person name="Schmutz J."/>
            <person name="Rokhsar D."/>
            <person name="Van de Peer Y."/>
            <person name="Moreau H."/>
            <person name="Grigoriev I.V."/>
        </authorList>
    </citation>
    <scope>NUCLEOTIDE SEQUENCE [LARGE SCALE GENOMIC DNA]</scope>
    <source>
        <strain evidence="15 16">CCE9901</strain>
    </source>
</reference>
<feature type="binding site" evidence="11">
    <location>
        <begin position="279"/>
        <end position="282"/>
    </location>
    <ligand>
        <name>substrate</name>
    </ligand>
</feature>
<feature type="domain" description="BPG-independent PGAM N-terminal" evidence="14">
    <location>
        <begin position="96"/>
        <end position="315"/>
    </location>
</feature>
<dbReference type="KEGG" id="olu:OSTLU_33106"/>
<dbReference type="GO" id="GO:0005737">
    <property type="term" value="C:cytoplasm"/>
    <property type="evidence" value="ECO:0007669"/>
    <property type="project" value="InterPro"/>
</dbReference>
<dbReference type="CDD" id="cd16010">
    <property type="entry name" value="iPGM"/>
    <property type="match status" value="1"/>
</dbReference>
<feature type="binding site" evidence="11">
    <location>
        <position position="200"/>
    </location>
    <ligand>
        <name>substrate</name>
    </ligand>
</feature>
<comment type="cofactor">
    <cofactor evidence="2">
        <name>Mn(2+)</name>
        <dbReference type="ChEBI" id="CHEBI:29035"/>
    </cofactor>
</comment>
<feature type="binding site" evidence="12">
    <location>
        <position position="463"/>
    </location>
    <ligand>
        <name>Mn(2+)</name>
        <dbReference type="ChEBI" id="CHEBI:29035"/>
        <label>2</label>
    </ligand>
</feature>
<evidence type="ECO:0000259" key="13">
    <source>
        <dbReference type="Pfam" id="PF01676"/>
    </source>
</evidence>
<keyword evidence="7" id="KW-0324">Glycolysis</keyword>
<dbReference type="Pfam" id="PF06415">
    <property type="entry name" value="iPGM_N"/>
    <property type="match status" value="1"/>
</dbReference>
<accession>A4S1H9</accession>
<evidence type="ECO:0000256" key="12">
    <source>
        <dbReference type="PIRSR" id="PIRSR001492-3"/>
    </source>
</evidence>
<feature type="binding site" evidence="11">
    <location>
        <position position="134"/>
    </location>
    <ligand>
        <name>substrate</name>
    </ligand>
</feature>
<feature type="binding site" evidence="12">
    <location>
        <position position="422"/>
    </location>
    <ligand>
        <name>Mn(2+)</name>
        <dbReference type="ChEBI" id="CHEBI:29035"/>
        <label>1</label>
    </ligand>
</feature>
<dbReference type="Gene3D" id="3.40.720.10">
    <property type="entry name" value="Alkaline Phosphatase, subunit A"/>
    <property type="match status" value="1"/>
</dbReference>
<evidence type="ECO:0000256" key="1">
    <source>
        <dbReference type="ARBA" id="ARBA00000370"/>
    </source>
</evidence>
<evidence type="ECO:0000256" key="3">
    <source>
        <dbReference type="ARBA" id="ARBA00004798"/>
    </source>
</evidence>
<dbReference type="STRING" id="436017.A4S1H9"/>
<evidence type="ECO:0000256" key="8">
    <source>
        <dbReference type="ARBA" id="ARBA00023211"/>
    </source>
</evidence>
<evidence type="ECO:0000256" key="7">
    <source>
        <dbReference type="ARBA" id="ARBA00023152"/>
    </source>
</evidence>
<dbReference type="OrthoDB" id="952271at2759"/>
<dbReference type="GO" id="GO:0030145">
    <property type="term" value="F:manganese ion binding"/>
    <property type="evidence" value="ECO:0007669"/>
    <property type="project" value="InterPro"/>
</dbReference>
<keyword evidence="6 12" id="KW-0479">Metal-binding</keyword>
<comment type="pathway">
    <text evidence="3">Carbohydrate degradation; glycolysis; pyruvate from D-glyceraldehyde 3-phosphate: step 3/5.</text>
</comment>
<dbReference type="HOGENOM" id="CLU_026099_3_1_1"/>
<dbReference type="GO" id="GO:0010037">
    <property type="term" value="P:response to carbon dioxide"/>
    <property type="evidence" value="ECO:0007669"/>
    <property type="project" value="UniProtKB-ARBA"/>
</dbReference>
<organism evidence="15 16">
    <name type="scientific">Ostreococcus lucimarinus (strain CCE9901)</name>
    <dbReference type="NCBI Taxonomy" id="436017"/>
    <lineage>
        <taxon>Eukaryota</taxon>
        <taxon>Viridiplantae</taxon>
        <taxon>Chlorophyta</taxon>
        <taxon>Mamiellophyceae</taxon>
        <taxon>Mamiellales</taxon>
        <taxon>Bathycoccaceae</taxon>
        <taxon>Ostreococcus</taxon>
    </lineage>
</organism>
<comment type="similarity">
    <text evidence="4">Belongs to the BPG-independent phosphoglycerate mutase family.</text>
</comment>
<evidence type="ECO:0000313" key="16">
    <source>
        <dbReference type="Proteomes" id="UP000001568"/>
    </source>
</evidence>
<dbReference type="PANTHER" id="PTHR31637:SF0">
    <property type="entry name" value="2,3-BISPHOSPHOGLYCERATE-INDEPENDENT PHOSPHOGLYCERATE MUTASE"/>
    <property type="match status" value="1"/>
</dbReference>
<dbReference type="SUPFAM" id="SSF64158">
    <property type="entry name" value="2,3-Bisphosphoglycerate-independent phosphoglycerate mutase, substrate-binding domain"/>
    <property type="match status" value="1"/>
</dbReference>
<dbReference type="GO" id="GO:0004619">
    <property type="term" value="F:phosphoglycerate mutase activity"/>
    <property type="evidence" value="ECO:0007669"/>
    <property type="project" value="UniProtKB-EC"/>
</dbReference>
<dbReference type="UniPathway" id="UPA00109">
    <property type="reaction ID" value="UER00186"/>
</dbReference>
<dbReference type="Pfam" id="PF01676">
    <property type="entry name" value="Metalloenzyme"/>
    <property type="match status" value="1"/>
</dbReference>
<feature type="binding site" evidence="12">
    <location>
        <position position="21"/>
    </location>
    <ligand>
        <name>Mn(2+)</name>
        <dbReference type="ChEBI" id="CHEBI:29035"/>
        <label>2</label>
    </ligand>
</feature>
<feature type="binding site" evidence="12">
    <location>
        <position position="464"/>
    </location>
    <ligand>
        <name>Mn(2+)</name>
        <dbReference type="ChEBI" id="CHEBI:29035"/>
        <label>2</label>
    </ligand>
</feature>
<dbReference type="Proteomes" id="UP000001568">
    <property type="component" value="Chromosome 8"/>
</dbReference>
<dbReference type="RefSeq" id="XP_001419150.1">
    <property type="nucleotide sequence ID" value="XM_001419113.1"/>
</dbReference>
<dbReference type="AlphaFoldDB" id="A4S1H9"/>
<evidence type="ECO:0000313" key="15">
    <source>
        <dbReference type="EMBL" id="ABO97443.1"/>
    </source>
</evidence>
<dbReference type="Gramene" id="ABO97443">
    <property type="protein sequence ID" value="ABO97443"/>
    <property type="gene ID" value="OSTLU_33106"/>
</dbReference>
<dbReference type="FunFam" id="3.40.1450.10:FF:000002">
    <property type="entry name" value="2,3-bisphosphoglycerate-independent phosphoglycerate mutase"/>
    <property type="match status" value="1"/>
</dbReference>
<evidence type="ECO:0000256" key="10">
    <source>
        <dbReference type="PIRSR" id="PIRSR001492-1"/>
    </source>
</evidence>
<dbReference type="InterPro" id="IPR006124">
    <property type="entry name" value="Metalloenzyme"/>
</dbReference>
<dbReference type="OMA" id="VHSRTDQ"/>
<dbReference type="Gene3D" id="3.40.1450.10">
    <property type="entry name" value="BPG-independent phosphoglycerate mutase, domain B"/>
    <property type="match status" value="1"/>
</dbReference>
<dbReference type="InterPro" id="IPR036646">
    <property type="entry name" value="PGAM_B_sf"/>
</dbReference>
<feature type="binding site" evidence="12">
    <location>
        <position position="426"/>
    </location>
    <ligand>
        <name>Mn(2+)</name>
        <dbReference type="ChEBI" id="CHEBI:29035"/>
        <label>1</label>
    </ligand>
</feature>
<dbReference type="InterPro" id="IPR011258">
    <property type="entry name" value="BPG-indep_PGM_N"/>
</dbReference>
<feature type="binding site" evidence="11">
    <location>
        <position position="354"/>
    </location>
    <ligand>
        <name>substrate</name>
    </ligand>
</feature>
<dbReference type="eggNOG" id="KOG4513">
    <property type="taxonomic scope" value="Eukaryota"/>
</dbReference>
<dbReference type="SUPFAM" id="SSF53649">
    <property type="entry name" value="Alkaline phosphatase-like"/>
    <property type="match status" value="1"/>
</dbReference>
<evidence type="ECO:0000256" key="2">
    <source>
        <dbReference type="ARBA" id="ARBA00001936"/>
    </source>
</evidence>
<dbReference type="PIRSF" id="PIRSF001492">
    <property type="entry name" value="IPGAM"/>
    <property type="match status" value="1"/>
</dbReference>
<feature type="binding site" evidence="12">
    <location>
        <position position="75"/>
    </location>
    <ligand>
        <name>Mn(2+)</name>
        <dbReference type="ChEBI" id="CHEBI:29035"/>
        <label>2</label>
    </ligand>
</feature>
<feature type="binding site" evidence="11">
    <location>
        <position position="207"/>
    </location>
    <ligand>
        <name>substrate</name>
    </ligand>
</feature>
<feature type="binding site" evidence="11">
    <location>
        <begin position="164"/>
        <end position="165"/>
    </location>
    <ligand>
        <name>substrate</name>
    </ligand>
</feature>
<evidence type="ECO:0000259" key="14">
    <source>
        <dbReference type="Pfam" id="PF06415"/>
    </source>
</evidence>
<keyword evidence="8 12" id="KW-0464">Manganese</keyword>
<feature type="active site" description="Phosphoserine intermediate" evidence="10">
    <location>
        <position position="75"/>
    </location>
</feature>
<dbReference type="InterPro" id="IPR005995">
    <property type="entry name" value="Pgm_bpd_ind"/>
</dbReference>
<dbReference type="NCBIfam" id="TIGR01307">
    <property type="entry name" value="pgm_bpd_ind"/>
    <property type="match status" value="1"/>
</dbReference>
<protein>
    <recommendedName>
        <fullName evidence="5">phosphoglycerate mutase (2,3-diphosphoglycerate-independent)</fullName>
        <ecNumber evidence="5">5.4.2.12</ecNumber>
    </recommendedName>
</protein>
<evidence type="ECO:0000256" key="11">
    <source>
        <dbReference type="PIRSR" id="PIRSR001492-2"/>
    </source>
</evidence>
<keyword evidence="16" id="KW-1185">Reference proteome</keyword>
<feature type="binding site" evidence="12">
    <location>
        <position position="493"/>
    </location>
    <ligand>
        <name>Mn(2+)</name>
        <dbReference type="ChEBI" id="CHEBI:29035"/>
        <label>1</label>
    </ligand>
</feature>
<sequence length="547" mass="59043">MELHPHPTIPQKKPVLVCILDGWGENEYEDEHNAVHVAKTPTMDALKAKGQSFYRTVQAHGTAVGLPTDADMGNSEVGHNALGAGKVIAQGASLVDIALETKNMFSDAGWGYIKPAFANNTLHVIGLLSDGGVHSRTDQIFGLMRGALADGCKKLRLHVLTDGRDVPDGTSHEYMAKLVAELDSYTAQGCDAKVASGGGRMAVTMDRYEADWGMVERGWRAHVLGDAPHKFKCPKEALTELKKDGATDQYVAPFVIVGDDGEAVGTIQDDDAVVICNFRADRVVEISKAFEYADFDSFDRVRFPKTKFVGLMQYDGDLKLPANYLVPPPLIERTSGEWLAKNGLKTFACSETQKFGHVTFFWNGNRSGYFNENLETYVEIPSDNVPFNQAPLMKAREITAAGKEALLSGKYDVVRINYANPDMVGHTGDMAATVAACEECDACVKELLDLVEELGGMFLVTADHGNADDMVQRDKKGGALKDDSGALLALTSHTLAPVPVAIGGPALPTGVKFRDDLPKAGLANVTATYINLMGYEAPAEMEPSLIA</sequence>
<dbReference type="InterPro" id="IPR017850">
    <property type="entry name" value="Alkaline_phosphatase_core_sf"/>
</dbReference>
<evidence type="ECO:0000256" key="6">
    <source>
        <dbReference type="ARBA" id="ARBA00022723"/>
    </source>
</evidence>
<proteinExistence type="inferred from homology"/>
<comment type="catalytic activity">
    <reaction evidence="1">
        <text>(2R)-2-phosphoglycerate = (2R)-3-phosphoglycerate</text>
        <dbReference type="Rhea" id="RHEA:15901"/>
        <dbReference type="ChEBI" id="CHEBI:58272"/>
        <dbReference type="ChEBI" id="CHEBI:58289"/>
        <dbReference type="EC" id="5.4.2.12"/>
    </reaction>
</comment>
<name>A4S1H9_OSTLU</name>
<evidence type="ECO:0000256" key="9">
    <source>
        <dbReference type="ARBA" id="ARBA00023235"/>
    </source>
</evidence>
<dbReference type="EMBL" id="CP000588">
    <property type="protein sequence ID" value="ABO97443.1"/>
    <property type="molecule type" value="Genomic_DNA"/>
</dbReference>
<dbReference type="GO" id="GO:0006096">
    <property type="term" value="P:glycolytic process"/>
    <property type="evidence" value="ECO:0007669"/>
    <property type="project" value="UniProtKB-UniPathway"/>
</dbReference>
<feature type="domain" description="Metalloenzyme" evidence="13">
    <location>
        <begin position="13"/>
        <end position="536"/>
    </location>
</feature>
<evidence type="ECO:0000256" key="4">
    <source>
        <dbReference type="ARBA" id="ARBA00008819"/>
    </source>
</evidence>